<dbReference type="InterPro" id="IPR013087">
    <property type="entry name" value="Znf_C2H2_type"/>
</dbReference>
<dbReference type="InterPro" id="IPR044300">
    <property type="entry name" value="STOP1/2"/>
</dbReference>
<evidence type="ECO:0000256" key="1">
    <source>
        <dbReference type="ARBA" id="ARBA00004123"/>
    </source>
</evidence>
<keyword evidence="3" id="KW-0677">Repeat</keyword>
<keyword evidence="8" id="KW-0539">Nucleus</keyword>
<keyword evidence="6" id="KW-0805">Transcription regulation</keyword>
<dbReference type="EMBL" id="MVGT01000437">
    <property type="protein sequence ID" value="OVA17938.1"/>
    <property type="molecule type" value="Genomic_DNA"/>
</dbReference>
<keyword evidence="5" id="KW-0862">Zinc</keyword>
<dbReference type="PANTHER" id="PTHR46352">
    <property type="entry name" value="PROTEIN SENSITIVE TO PROTON RHIZOTOXICITY 1"/>
    <property type="match status" value="1"/>
</dbReference>
<evidence type="ECO:0000313" key="11">
    <source>
        <dbReference type="EMBL" id="OVA17938.1"/>
    </source>
</evidence>
<evidence type="ECO:0000313" key="12">
    <source>
        <dbReference type="Proteomes" id="UP000195402"/>
    </source>
</evidence>
<dbReference type="InterPro" id="IPR059161">
    <property type="entry name" value="Znf-C2H2_STOP1/2_3rd"/>
</dbReference>
<dbReference type="SUPFAM" id="SSF57667">
    <property type="entry name" value="beta-beta-alpha zinc fingers"/>
    <property type="match status" value="1"/>
</dbReference>
<gene>
    <name evidence="11" type="ORF">BVC80_1835g340</name>
</gene>
<dbReference type="FunFam" id="3.30.160.60:FF:000145">
    <property type="entry name" value="Zinc finger protein 574"/>
    <property type="match status" value="1"/>
</dbReference>
<evidence type="ECO:0000256" key="3">
    <source>
        <dbReference type="ARBA" id="ARBA00022737"/>
    </source>
</evidence>
<comment type="caution">
    <text evidence="11">The sequence shown here is derived from an EMBL/GenBank/DDBJ whole genome shotgun (WGS) entry which is preliminary data.</text>
</comment>
<comment type="subcellular location">
    <subcellularLocation>
        <location evidence="1">Nucleus</location>
    </subcellularLocation>
</comment>
<keyword evidence="4 9" id="KW-0863">Zinc-finger</keyword>
<keyword evidence="7" id="KW-0804">Transcription</keyword>
<evidence type="ECO:0000256" key="9">
    <source>
        <dbReference type="PROSITE-ProRule" id="PRU00042"/>
    </source>
</evidence>
<keyword evidence="2" id="KW-0479">Metal-binding</keyword>
<organism evidence="11 12">
    <name type="scientific">Macleaya cordata</name>
    <name type="common">Five-seeded plume-poppy</name>
    <name type="synonym">Bocconia cordata</name>
    <dbReference type="NCBI Taxonomy" id="56857"/>
    <lineage>
        <taxon>Eukaryota</taxon>
        <taxon>Viridiplantae</taxon>
        <taxon>Streptophyta</taxon>
        <taxon>Embryophyta</taxon>
        <taxon>Tracheophyta</taxon>
        <taxon>Spermatophyta</taxon>
        <taxon>Magnoliopsida</taxon>
        <taxon>Ranunculales</taxon>
        <taxon>Papaveraceae</taxon>
        <taxon>Papaveroideae</taxon>
        <taxon>Macleaya</taxon>
    </lineage>
</organism>
<dbReference type="GO" id="GO:0005634">
    <property type="term" value="C:nucleus"/>
    <property type="evidence" value="ECO:0007669"/>
    <property type="project" value="UniProtKB-SubCell"/>
</dbReference>
<dbReference type="GO" id="GO:0010447">
    <property type="term" value="P:response to acidic pH"/>
    <property type="evidence" value="ECO:0007669"/>
    <property type="project" value="InterPro"/>
</dbReference>
<dbReference type="Gene3D" id="3.30.160.60">
    <property type="entry name" value="Classic Zinc Finger"/>
    <property type="match status" value="1"/>
</dbReference>
<dbReference type="GO" id="GO:0010044">
    <property type="term" value="P:response to aluminum ion"/>
    <property type="evidence" value="ECO:0007669"/>
    <property type="project" value="InterPro"/>
</dbReference>
<dbReference type="Pfam" id="PF23115">
    <property type="entry name" value="zf-C2H2_STOP2_3rd"/>
    <property type="match status" value="1"/>
</dbReference>
<evidence type="ECO:0000256" key="6">
    <source>
        <dbReference type="ARBA" id="ARBA00023015"/>
    </source>
</evidence>
<evidence type="ECO:0000256" key="7">
    <source>
        <dbReference type="ARBA" id="ARBA00023163"/>
    </source>
</evidence>
<feature type="domain" description="C2H2-type" evidence="10">
    <location>
        <begin position="268"/>
        <end position="295"/>
    </location>
</feature>
<accession>A0A200R5G2</accession>
<protein>
    <submittedName>
        <fullName evidence="11">Zinc finger protein</fullName>
    </submittedName>
</protein>
<dbReference type="OrthoDB" id="8113227at2759"/>
<dbReference type="STRING" id="56857.A0A200R5G2"/>
<dbReference type="InterPro" id="IPR058196">
    <property type="entry name" value="zf-C2H2_STOP1/2_C"/>
</dbReference>
<evidence type="ECO:0000256" key="2">
    <source>
        <dbReference type="ARBA" id="ARBA00022723"/>
    </source>
</evidence>
<dbReference type="InterPro" id="IPR036236">
    <property type="entry name" value="Znf_C2H2_sf"/>
</dbReference>
<evidence type="ECO:0000256" key="4">
    <source>
        <dbReference type="ARBA" id="ARBA00022771"/>
    </source>
</evidence>
<dbReference type="AlphaFoldDB" id="A0A200R5G2"/>
<evidence type="ECO:0000256" key="8">
    <source>
        <dbReference type="ARBA" id="ARBA00023242"/>
    </source>
</evidence>
<keyword evidence="12" id="KW-1185">Reference proteome</keyword>
<dbReference type="OMA" id="DCNIKDE"/>
<evidence type="ECO:0000259" key="10">
    <source>
        <dbReference type="PROSITE" id="PS50157"/>
    </source>
</evidence>
<proteinExistence type="predicted"/>
<sequence>MIPGSSNSCFQNGSSQQANHHLQMYGVADDVLSASSLDQTSSSTINADQSHSNAILYSLSVLKEKVHQVQTLVNVAVVAPNQGVVQPAESVSIAIAGMGTLIQEIIVTASSMMFTCQQLALAAANSPNLNNGSHELHQLWRSTTVHNKVNPDHVGLSSQLSHDHHPTTVNQHGLGSENGGRGGFFSDEPLDWYGDNYNNHNSVHDGNTTTIINTINNSNNNNKKKKMMVGEMGLLHEVENKESLNGLSPINYEIIELDAADLLAKYTHYCQVCGKGFKRDANLRMHMRAHGDEYKSSAALSNPMKNSNGSMGSKEFYSKLLPRKYSCPQEGCRWNKKHPKFQPLKSMICVKNHYKRSHCPKMYVCNRCNQKQFSVLSDLRTHEKHCGDLKWQCSCGTTFSRKDKLLGHCALFFGHTPAGISLPKQERFDLHTELNVR</sequence>
<dbReference type="InParanoid" id="A0A200R5G2"/>
<reference evidence="11 12" key="1">
    <citation type="journal article" date="2017" name="Mol. Plant">
        <title>The Genome of Medicinal Plant Macleaya cordata Provides New Insights into Benzylisoquinoline Alkaloids Metabolism.</title>
        <authorList>
            <person name="Liu X."/>
            <person name="Liu Y."/>
            <person name="Huang P."/>
            <person name="Ma Y."/>
            <person name="Qing Z."/>
            <person name="Tang Q."/>
            <person name="Cao H."/>
            <person name="Cheng P."/>
            <person name="Zheng Y."/>
            <person name="Yuan Z."/>
            <person name="Zhou Y."/>
            <person name="Liu J."/>
            <person name="Tang Z."/>
            <person name="Zhuo Y."/>
            <person name="Zhang Y."/>
            <person name="Yu L."/>
            <person name="Huang J."/>
            <person name="Yang P."/>
            <person name="Peng Q."/>
            <person name="Zhang J."/>
            <person name="Jiang W."/>
            <person name="Zhang Z."/>
            <person name="Lin K."/>
            <person name="Ro D.K."/>
            <person name="Chen X."/>
            <person name="Xiong X."/>
            <person name="Shang Y."/>
            <person name="Huang S."/>
            <person name="Zeng J."/>
        </authorList>
    </citation>
    <scope>NUCLEOTIDE SEQUENCE [LARGE SCALE GENOMIC DNA]</scope>
    <source>
        <strain evidence="12">cv. BLH2017</strain>
        <tissue evidence="11">Root</tissue>
    </source>
</reference>
<dbReference type="SMART" id="SM00355">
    <property type="entry name" value="ZnF_C2H2"/>
    <property type="match status" value="3"/>
</dbReference>
<dbReference type="PROSITE" id="PS00028">
    <property type="entry name" value="ZINC_FINGER_C2H2_1"/>
    <property type="match status" value="1"/>
</dbReference>
<dbReference type="Proteomes" id="UP000195402">
    <property type="component" value="Unassembled WGS sequence"/>
</dbReference>
<name>A0A200R5G2_MACCD</name>
<dbReference type="GO" id="GO:0008270">
    <property type="term" value="F:zinc ion binding"/>
    <property type="evidence" value="ECO:0007669"/>
    <property type="project" value="UniProtKB-KW"/>
</dbReference>
<dbReference type="Pfam" id="PF23118">
    <property type="entry name" value="zf-C2H2_STOP2_C"/>
    <property type="match status" value="1"/>
</dbReference>
<dbReference type="PROSITE" id="PS50157">
    <property type="entry name" value="ZINC_FINGER_C2H2_2"/>
    <property type="match status" value="1"/>
</dbReference>
<dbReference type="PANTHER" id="PTHR46352:SF8">
    <property type="entry name" value="PROTEIN SENSITIVE TO PROTON RHIZOTOXICITY 2"/>
    <property type="match status" value="1"/>
</dbReference>
<evidence type="ECO:0000256" key="5">
    <source>
        <dbReference type="ARBA" id="ARBA00022833"/>
    </source>
</evidence>